<dbReference type="Pfam" id="PF07195">
    <property type="entry name" value="FliD_C"/>
    <property type="match status" value="1"/>
</dbReference>
<evidence type="ECO:0000313" key="9">
    <source>
        <dbReference type="Proteomes" id="UP000706151"/>
    </source>
</evidence>
<evidence type="ECO:0000313" key="8">
    <source>
        <dbReference type="EMBL" id="MBK7955589.1"/>
    </source>
</evidence>
<comment type="subunit">
    <text evidence="2 5">Homopentamer.</text>
</comment>
<organism evidence="8 9">
    <name type="scientific">Candidatus Accumulibacter affinis</name>
    <dbReference type="NCBI Taxonomy" id="2954384"/>
    <lineage>
        <taxon>Bacteria</taxon>
        <taxon>Pseudomonadati</taxon>
        <taxon>Pseudomonadota</taxon>
        <taxon>Betaproteobacteria</taxon>
        <taxon>Candidatus Accumulibacter</taxon>
    </lineage>
</organism>
<accession>A0A935W5V3</accession>
<evidence type="ECO:0000256" key="2">
    <source>
        <dbReference type="ARBA" id="ARBA00011255"/>
    </source>
</evidence>
<evidence type="ECO:0000256" key="3">
    <source>
        <dbReference type="ARBA" id="ARBA00023054"/>
    </source>
</evidence>
<dbReference type="GO" id="GO:0009421">
    <property type="term" value="C:bacterial-type flagellum filament cap"/>
    <property type="evidence" value="ECO:0007669"/>
    <property type="project" value="InterPro"/>
</dbReference>
<keyword evidence="8" id="KW-0966">Cell projection</keyword>
<keyword evidence="8" id="KW-0282">Flagellum</keyword>
<evidence type="ECO:0000256" key="5">
    <source>
        <dbReference type="RuleBase" id="RU362066"/>
    </source>
</evidence>
<comment type="similarity">
    <text evidence="1 5">Belongs to the FliD family.</text>
</comment>
<name>A0A935W5V3_9PROT</name>
<evidence type="ECO:0000256" key="1">
    <source>
        <dbReference type="ARBA" id="ARBA00009764"/>
    </source>
</evidence>
<reference evidence="8 9" key="1">
    <citation type="submission" date="2020-10" db="EMBL/GenBank/DDBJ databases">
        <title>Connecting structure to function with the recovery of over 1000 high-quality activated sludge metagenome-assembled genomes encoding full-length rRNA genes using long-read sequencing.</title>
        <authorList>
            <person name="Singleton C.M."/>
            <person name="Petriglieri F."/>
            <person name="Kristensen J.M."/>
            <person name="Kirkegaard R.H."/>
            <person name="Michaelsen T.Y."/>
            <person name="Andersen M.H."/>
            <person name="Karst S.M."/>
            <person name="Dueholm M.S."/>
            <person name="Nielsen P.H."/>
            <person name="Albertsen M."/>
        </authorList>
    </citation>
    <scope>NUCLEOTIDE SEQUENCE [LARGE SCALE GENOMIC DNA]</scope>
    <source>
        <strain evidence="8">Fred_18-Q3-R57-64_BAT3C.720</strain>
    </source>
</reference>
<dbReference type="EMBL" id="JADJOT010000010">
    <property type="protein sequence ID" value="MBK7955589.1"/>
    <property type="molecule type" value="Genomic_DNA"/>
</dbReference>
<evidence type="ECO:0000256" key="4">
    <source>
        <dbReference type="ARBA" id="ARBA00023143"/>
    </source>
</evidence>
<dbReference type="InterPro" id="IPR040026">
    <property type="entry name" value="FliD"/>
</dbReference>
<dbReference type="PANTHER" id="PTHR30288:SF0">
    <property type="entry name" value="FLAGELLAR HOOK-ASSOCIATED PROTEIN 2"/>
    <property type="match status" value="1"/>
</dbReference>
<dbReference type="Pfam" id="PF02465">
    <property type="entry name" value="FliD_N"/>
    <property type="match status" value="1"/>
</dbReference>
<proteinExistence type="inferred from homology"/>
<keyword evidence="8" id="KW-0969">Cilium</keyword>
<protein>
    <recommendedName>
        <fullName evidence="5">Flagellar hook-associated protein 2</fullName>
        <shortName evidence="5">HAP2</shortName>
    </recommendedName>
    <alternativeName>
        <fullName evidence="5">Flagellar cap protein</fullName>
    </alternativeName>
</protein>
<dbReference type="Pfam" id="PF07196">
    <property type="entry name" value="Flagellin_IN"/>
    <property type="match status" value="1"/>
</dbReference>
<dbReference type="InterPro" id="IPR010810">
    <property type="entry name" value="Flagellin_hook_IN_motif"/>
</dbReference>
<comment type="caution">
    <text evidence="8">The sequence shown here is derived from an EMBL/GenBank/DDBJ whole genome shotgun (WGS) entry which is preliminary data.</text>
</comment>
<evidence type="ECO:0000259" key="7">
    <source>
        <dbReference type="Pfam" id="PF07195"/>
    </source>
</evidence>
<comment type="function">
    <text evidence="5">Required for morphogenesis and for the elongation of the flagellar filament by facilitating polymerization of the flagellin monomers at the tip of growing filament. Forms a capping structure, which prevents flagellin subunits (transported through the central channel of the flagellum) from leaking out without polymerization at the distal end.</text>
</comment>
<keyword evidence="5" id="KW-0964">Secreted</keyword>
<dbReference type="GO" id="GO:0007155">
    <property type="term" value="P:cell adhesion"/>
    <property type="evidence" value="ECO:0007669"/>
    <property type="project" value="InterPro"/>
</dbReference>
<comment type="subcellular location">
    <subcellularLocation>
        <location evidence="5">Secreted</location>
    </subcellularLocation>
    <subcellularLocation>
        <location evidence="5">Bacterial flagellum</location>
    </subcellularLocation>
</comment>
<keyword evidence="3" id="KW-0175">Coiled coil</keyword>
<dbReference type="GO" id="GO:0071973">
    <property type="term" value="P:bacterial-type flagellum-dependent cell motility"/>
    <property type="evidence" value="ECO:0007669"/>
    <property type="project" value="TreeGrafter"/>
</dbReference>
<sequence length="473" mass="47685">MAISSPGLGSNLDVNSIVSQLMALEQRPLTALTRKEAGFQAKISALGSLQGAISALQTAAASLVPATGSTATQKFSVFRTAVADPTLASASTASTAVAGTYQLEISQLARQHSIASASGGASPFSGAGGTLPLGGTLTISLDSVAGVSPHQTTDVAIADGATPEAIRDAINNAGAGVSALVINGSAGKQLVLTSDTAGSNQFVKLSGIGGLSYDPNAVPDPFTDRFLQTQAAQGASFKLNGIAVSAETNTVTTAIDGLTLNLLKGPEAPANSVSTSFTISKDNSSLSAGVNALVKAFNDFHTTASSLGSYDATSRKAGALNGDSTLRTAQNNFRAALGNLPSELSGATLQHLSDIGITLQKDGRLSVDSDRLTKAIGEDFGGVARLVAAYGGAFKAAADGLVGTSGLIAARSEGLNASIKSIGQQSDALSSRLTQIEARYRKQFTSLDTVISGLTTTSNFLSQQLANLPKSSS</sequence>
<dbReference type="GO" id="GO:0005576">
    <property type="term" value="C:extracellular region"/>
    <property type="evidence" value="ECO:0007669"/>
    <property type="project" value="UniProtKB-SubCell"/>
</dbReference>
<keyword evidence="4 5" id="KW-0975">Bacterial flagellum</keyword>
<dbReference type="PANTHER" id="PTHR30288">
    <property type="entry name" value="FLAGELLAR CAP/ASSEMBLY PROTEIN FLID"/>
    <property type="match status" value="1"/>
</dbReference>
<evidence type="ECO:0000259" key="6">
    <source>
        <dbReference type="Pfam" id="PF02465"/>
    </source>
</evidence>
<gene>
    <name evidence="8" type="primary">fliD</name>
    <name evidence="8" type="ORF">IPK02_17445</name>
</gene>
<dbReference type="Proteomes" id="UP000706151">
    <property type="component" value="Unassembled WGS sequence"/>
</dbReference>
<dbReference type="GO" id="GO:0009424">
    <property type="term" value="C:bacterial-type flagellum hook"/>
    <property type="evidence" value="ECO:0007669"/>
    <property type="project" value="UniProtKB-UniRule"/>
</dbReference>
<dbReference type="AlphaFoldDB" id="A0A935W5V3"/>
<dbReference type="InterPro" id="IPR010809">
    <property type="entry name" value="FliD_C"/>
</dbReference>
<feature type="domain" description="Flagellar hook-associated protein 2 N-terminal" evidence="6">
    <location>
        <begin position="10"/>
        <end position="112"/>
    </location>
</feature>
<dbReference type="InterPro" id="IPR003481">
    <property type="entry name" value="FliD_N"/>
</dbReference>
<feature type="domain" description="Flagellar hook-associated protein 2 C-terminal" evidence="7">
    <location>
        <begin position="232"/>
        <end position="454"/>
    </location>
</feature>